<evidence type="ECO:0000313" key="2">
    <source>
        <dbReference type="EMBL" id="GCE77202.1"/>
    </source>
</evidence>
<dbReference type="Proteomes" id="UP000289954">
    <property type="component" value="Unassembled WGS sequence"/>
</dbReference>
<gene>
    <name evidence="2" type="ORF">CBZ_22580</name>
</gene>
<name>A0A402DSV5_9CELL</name>
<sequence>MGLFDWLRLDHDLQATTAAGVVLAGGTTADATGGRPDPWVAPDDPIPGDLGFGVAASGFDSGHGIGSGFDGGFGGFDGGGGIDGGGS</sequence>
<dbReference type="RefSeq" id="WP_165446756.1">
    <property type="nucleotide sequence ID" value="NZ_BIMR01000184.1"/>
</dbReference>
<comment type="caution">
    <text evidence="2">The sequence shown here is derived from an EMBL/GenBank/DDBJ whole genome shotgun (WGS) entry which is preliminary data.</text>
</comment>
<dbReference type="AlphaFoldDB" id="A0A402DSV5"/>
<evidence type="ECO:0000256" key="1">
    <source>
        <dbReference type="SAM" id="MobiDB-lite"/>
    </source>
</evidence>
<proteinExistence type="predicted"/>
<reference evidence="2 3" key="1">
    <citation type="submission" date="2019-01" db="EMBL/GenBank/DDBJ databases">
        <title>Draft genome sequence of Cellulomonas takizawaensis strain TKZ-21.</title>
        <authorList>
            <person name="Yamamura H."/>
            <person name="Hayashi T."/>
            <person name="Hamada M."/>
            <person name="Serisawa Y."/>
            <person name="Matsuyama K."/>
            <person name="Nakagawa Y."/>
            <person name="Otoguro M."/>
            <person name="Yanagida F."/>
            <person name="Hayakawa M."/>
        </authorList>
    </citation>
    <scope>NUCLEOTIDE SEQUENCE [LARGE SCALE GENOMIC DNA]</scope>
    <source>
        <strain evidence="2 3">NBRC12680</strain>
    </source>
</reference>
<accession>A0A402DSV5</accession>
<organism evidence="2 3">
    <name type="scientific">Cellulomonas biazotea</name>
    <dbReference type="NCBI Taxonomy" id="1709"/>
    <lineage>
        <taxon>Bacteria</taxon>
        <taxon>Bacillati</taxon>
        <taxon>Actinomycetota</taxon>
        <taxon>Actinomycetes</taxon>
        <taxon>Micrococcales</taxon>
        <taxon>Cellulomonadaceae</taxon>
        <taxon>Cellulomonas</taxon>
    </lineage>
</organism>
<protein>
    <submittedName>
        <fullName evidence="2">Uncharacterized protein</fullName>
    </submittedName>
</protein>
<feature type="region of interest" description="Disordered" evidence="1">
    <location>
        <begin position="28"/>
        <end position="47"/>
    </location>
</feature>
<dbReference type="EMBL" id="BIMR01000184">
    <property type="protein sequence ID" value="GCE77202.1"/>
    <property type="molecule type" value="Genomic_DNA"/>
</dbReference>
<keyword evidence="3" id="KW-1185">Reference proteome</keyword>
<evidence type="ECO:0000313" key="3">
    <source>
        <dbReference type="Proteomes" id="UP000289954"/>
    </source>
</evidence>